<dbReference type="EMBL" id="CP003178">
    <property type="protein sequence ID" value="AEW01929.1"/>
    <property type="molecule type" value="Genomic_DNA"/>
</dbReference>
<protein>
    <submittedName>
        <fullName evidence="4">Putative signal transduction histidine kinase</fullName>
    </submittedName>
</protein>
<evidence type="ECO:0000313" key="4">
    <source>
        <dbReference type="EMBL" id="AEW01929.1"/>
    </source>
</evidence>
<comment type="similarity">
    <text evidence="1">Belongs to the Bcl-2 family.</text>
</comment>
<accession>G8TL88</accession>
<feature type="transmembrane region" description="Helical" evidence="2">
    <location>
        <begin position="53"/>
        <end position="72"/>
    </location>
</feature>
<dbReference type="HOGENOM" id="CLU_020473_1_1_10"/>
<dbReference type="Gene3D" id="3.30.565.10">
    <property type="entry name" value="Histidine kinase-like ATPase, C-terminal domain"/>
    <property type="match status" value="1"/>
</dbReference>
<dbReference type="AlphaFoldDB" id="G8TL88"/>
<dbReference type="PANTHER" id="PTHR34220">
    <property type="entry name" value="SENSOR HISTIDINE KINASE YPDA"/>
    <property type="match status" value="1"/>
</dbReference>
<dbReference type="eggNOG" id="COG2972">
    <property type="taxonomic scope" value="Bacteria"/>
</dbReference>
<feature type="transmembrane region" description="Helical" evidence="2">
    <location>
        <begin position="84"/>
        <end position="106"/>
    </location>
</feature>
<keyword evidence="4" id="KW-0418">Kinase</keyword>
<evidence type="ECO:0000259" key="3">
    <source>
        <dbReference type="Pfam" id="PF06580"/>
    </source>
</evidence>
<organism evidence="4 5">
    <name type="scientific">Niastella koreensis (strain DSM 17620 / KACC 11465 / NBRC 106392 / GR20-10)</name>
    <dbReference type="NCBI Taxonomy" id="700598"/>
    <lineage>
        <taxon>Bacteria</taxon>
        <taxon>Pseudomonadati</taxon>
        <taxon>Bacteroidota</taxon>
        <taxon>Chitinophagia</taxon>
        <taxon>Chitinophagales</taxon>
        <taxon>Chitinophagaceae</taxon>
        <taxon>Niastella</taxon>
    </lineage>
</organism>
<dbReference type="PATRIC" id="fig|700598.3.peg.5839"/>
<reference evidence="4 5" key="1">
    <citation type="submission" date="2011-12" db="EMBL/GenBank/DDBJ databases">
        <title>The complete genome of Niastella koreensis GR20-10.</title>
        <authorList>
            <consortium name="US DOE Joint Genome Institute (JGI-PGF)"/>
            <person name="Lucas S."/>
            <person name="Han J."/>
            <person name="Lapidus A."/>
            <person name="Bruce D."/>
            <person name="Goodwin L."/>
            <person name="Pitluck S."/>
            <person name="Peters L."/>
            <person name="Kyrpides N."/>
            <person name="Mavromatis K."/>
            <person name="Ivanova N."/>
            <person name="Mikhailova N."/>
            <person name="Davenport K."/>
            <person name="Saunders E."/>
            <person name="Detter J.C."/>
            <person name="Tapia R."/>
            <person name="Han C."/>
            <person name="Land M."/>
            <person name="Hauser L."/>
            <person name="Markowitz V."/>
            <person name="Cheng J.-F."/>
            <person name="Hugenholtz P."/>
            <person name="Woyke T."/>
            <person name="Wu D."/>
            <person name="Tindall B."/>
            <person name="Pomrenke H."/>
            <person name="Brambilla E."/>
            <person name="Klenk H.-P."/>
            <person name="Eisen J.A."/>
        </authorList>
    </citation>
    <scope>NUCLEOTIDE SEQUENCE [LARGE SCALE GENOMIC DNA]</scope>
    <source>
        <strain evidence="5">DSM 17620 / KACC 11465 / NBRC 106392 / GR20-10</strain>
    </source>
</reference>
<dbReference type="Proteomes" id="UP000005438">
    <property type="component" value="Chromosome"/>
</dbReference>
<feature type="transmembrane region" description="Helical" evidence="2">
    <location>
        <begin position="18"/>
        <end position="41"/>
    </location>
</feature>
<feature type="domain" description="Signal transduction histidine kinase internal region" evidence="3">
    <location>
        <begin position="171"/>
        <end position="249"/>
    </location>
</feature>
<keyword evidence="2" id="KW-0472">Membrane</keyword>
<dbReference type="Pfam" id="PF06580">
    <property type="entry name" value="His_kinase"/>
    <property type="match status" value="1"/>
</dbReference>
<keyword evidence="2" id="KW-1133">Transmembrane helix</keyword>
<dbReference type="STRING" id="700598.Niako_5698"/>
<dbReference type="GO" id="GO:0016020">
    <property type="term" value="C:membrane"/>
    <property type="evidence" value="ECO:0007669"/>
    <property type="project" value="InterPro"/>
</dbReference>
<dbReference type="InterPro" id="IPR020726">
    <property type="entry name" value="Bcl2_BH2_motif_CS"/>
</dbReference>
<name>G8TL88_NIAKG</name>
<dbReference type="InterPro" id="IPR036890">
    <property type="entry name" value="HATPase_C_sf"/>
</dbReference>
<feature type="transmembrane region" description="Helical" evidence="2">
    <location>
        <begin position="126"/>
        <end position="147"/>
    </location>
</feature>
<dbReference type="InterPro" id="IPR010559">
    <property type="entry name" value="Sig_transdc_His_kin_internal"/>
</dbReference>
<keyword evidence="2" id="KW-0812">Transmembrane</keyword>
<dbReference type="SUPFAM" id="SSF55874">
    <property type="entry name" value="ATPase domain of HSP90 chaperone/DNA topoisomerase II/histidine kinase"/>
    <property type="match status" value="1"/>
</dbReference>
<dbReference type="GO" id="GO:0000155">
    <property type="term" value="F:phosphorelay sensor kinase activity"/>
    <property type="evidence" value="ECO:0007669"/>
    <property type="project" value="InterPro"/>
</dbReference>
<dbReference type="KEGG" id="nko:Niako_5698"/>
<dbReference type="PROSITE" id="PS01258">
    <property type="entry name" value="BH2"/>
    <property type="match status" value="1"/>
</dbReference>
<evidence type="ECO:0000256" key="1">
    <source>
        <dbReference type="ARBA" id="ARBA00009458"/>
    </source>
</evidence>
<proteinExistence type="inferred from homology"/>
<keyword evidence="4" id="KW-0808">Transferase</keyword>
<evidence type="ECO:0000256" key="2">
    <source>
        <dbReference type="SAM" id="Phobius"/>
    </source>
</evidence>
<evidence type="ECO:0000313" key="5">
    <source>
        <dbReference type="Proteomes" id="UP000005438"/>
    </source>
</evidence>
<gene>
    <name evidence="4" type="ordered locus">Niako_5698</name>
</gene>
<dbReference type="PANTHER" id="PTHR34220:SF7">
    <property type="entry name" value="SENSOR HISTIDINE KINASE YPDA"/>
    <property type="match status" value="1"/>
</dbReference>
<sequence length="361" mass="41797">MSSFVEVPTSMMKKRIPYYWLCQIGGWSAFILVYIFFYLTLRTGIQPSFYKMLVSEALVGFVITHVMRVVILESRLVDRPVNEQVMYIILISIVFTLIYGSTTAQVEEWMGIESEKQRQLSFLNKVIRISLGYFFIIIVWNLIYFAYHYVVRTRQAQLDKIRLESLVKELELKTIKSHINPHFIFNALNSIRALIDENPNRARNAITELSNILRSSMQAEKVETVPFERELGIVKDYLALEYIRFEDRLKIEYQIDEDTLDQPVPPMMLQTLVENAIKHGIGKQIHGGVVRVISDFKENCHEMVVLNTGHLNGHVQEGDGFGLFSTKNRLQLLFGEKANFEIKQVGSDLVEARILIPVEIK</sequence>
<dbReference type="InterPro" id="IPR050640">
    <property type="entry name" value="Bact_2-comp_sensor_kinase"/>
</dbReference>